<dbReference type="RefSeq" id="WP_271999480.1">
    <property type="nucleotide sequence ID" value="NZ_JAQNDN010000010.1"/>
</dbReference>
<proteinExistence type="predicted"/>
<name>A0ABT5B6E6_9BACT</name>
<accession>A0ABT5B6E6</accession>
<gene>
    <name evidence="1" type="ORF">POL58_18220</name>
</gene>
<sequence length="330" mass="34123">MHWIIRTGAVAAALGFGDAGCDDEGDCFPDNHVELVREDSGVEVTLRGVVTSDSGAAVAVGDHGTIVRRSDDAGAWSEQASGVDVDLLAVASPHPTSAKMLAVGAGGAILRSLDGGESWKSIASGTSAELDAVWMAERDGLAIAVGDGVVVRSENAGFTWSMGQVPEGVGMLRGVAGRESDVVAVGDDGVVLRSVDAGATWVRVVSGMTDDLLAIALDSYWYPIEDERPTRFRITGADGSVRQFTEAGDWEDFGHQAAPILAMSRDGAWSLANDDAVHHFASGPSRLPAPTSALLAVEGSWEGGLAVGDDGAIVRMELVELGCEKGPPTP</sequence>
<dbReference type="InterPro" id="IPR015943">
    <property type="entry name" value="WD40/YVTN_repeat-like_dom_sf"/>
</dbReference>
<evidence type="ECO:0008006" key="3">
    <source>
        <dbReference type="Google" id="ProtNLM"/>
    </source>
</evidence>
<protein>
    <recommendedName>
        <fullName evidence="3">Photosynthesis system II assembly factor Ycf48/Hcf136-like domain-containing protein</fullName>
    </recommendedName>
</protein>
<evidence type="ECO:0000313" key="2">
    <source>
        <dbReference type="Proteomes" id="UP001217838"/>
    </source>
</evidence>
<dbReference type="EMBL" id="JAQNDN010000010">
    <property type="protein sequence ID" value="MDC0669695.1"/>
    <property type="molecule type" value="Genomic_DNA"/>
</dbReference>
<organism evidence="1 2">
    <name type="scientific">Nannocystis radixulma</name>
    <dbReference type="NCBI Taxonomy" id="2995305"/>
    <lineage>
        <taxon>Bacteria</taxon>
        <taxon>Pseudomonadati</taxon>
        <taxon>Myxococcota</taxon>
        <taxon>Polyangia</taxon>
        <taxon>Nannocystales</taxon>
        <taxon>Nannocystaceae</taxon>
        <taxon>Nannocystis</taxon>
    </lineage>
</organism>
<keyword evidence="2" id="KW-1185">Reference proteome</keyword>
<dbReference type="Gene3D" id="2.130.10.10">
    <property type="entry name" value="YVTN repeat-like/Quinoprotein amine dehydrogenase"/>
    <property type="match status" value="1"/>
</dbReference>
<evidence type="ECO:0000313" key="1">
    <source>
        <dbReference type="EMBL" id="MDC0669695.1"/>
    </source>
</evidence>
<dbReference type="Proteomes" id="UP001217838">
    <property type="component" value="Unassembled WGS sequence"/>
</dbReference>
<dbReference type="SUPFAM" id="SSF110296">
    <property type="entry name" value="Oligoxyloglucan reducing end-specific cellobiohydrolase"/>
    <property type="match status" value="1"/>
</dbReference>
<reference evidence="1 2" key="1">
    <citation type="submission" date="2022-11" db="EMBL/GenBank/DDBJ databases">
        <title>Minimal conservation of predation-associated metabolite biosynthetic gene clusters underscores biosynthetic potential of Myxococcota including descriptions for ten novel species: Archangium lansinium sp. nov., Myxococcus landrumus sp. nov., Nannocystis bai.</title>
        <authorList>
            <person name="Ahearne A."/>
            <person name="Stevens C."/>
            <person name="Dowd S."/>
        </authorList>
    </citation>
    <scope>NUCLEOTIDE SEQUENCE [LARGE SCALE GENOMIC DNA]</scope>
    <source>
        <strain evidence="1 2">NCELM</strain>
    </source>
</reference>
<comment type="caution">
    <text evidence="1">The sequence shown here is derived from an EMBL/GenBank/DDBJ whole genome shotgun (WGS) entry which is preliminary data.</text>
</comment>